<dbReference type="AlphaFoldDB" id="A0A6B3TLF5"/>
<name>A0A6B3TLF5_9BACI</name>
<keyword evidence="4" id="KW-1185">Reference proteome</keyword>
<keyword evidence="1" id="KW-0472">Membrane</keyword>
<feature type="domain" description="VanZ-like" evidence="2">
    <location>
        <begin position="14"/>
        <end position="147"/>
    </location>
</feature>
<evidence type="ECO:0000313" key="3">
    <source>
        <dbReference type="EMBL" id="NEX77785.1"/>
    </source>
</evidence>
<evidence type="ECO:0000313" key="4">
    <source>
        <dbReference type="Proteomes" id="UP000481621"/>
    </source>
</evidence>
<dbReference type="Pfam" id="PF04892">
    <property type="entry name" value="VanZ"/>
    <property type="match status" value="1"/>
</dbReference>
<dbReference type="Proteomes" id="UP000481621">
    <property type="component" value="Unassembled WGS sequence"/>
</dbReference>
<evidence type="ECO:0000256" key="1">
    <source>
        <dbReference type="SAM" id="Phobius"/>
    </source>
</evidence>
<reference evidence="3" key="1">
    <citation type="submission" date="2020-02" db="EMBL/GenBank/DDBJ databases">
        <title>Bacillus sedimentmangrovi sp. nov., isolated from sediment of the mangrove ecosystem.</title>
        <authorList>
            <person name="Liu G."/>
        </authorList>
    </citation>
    <scope>NUCLEOTIDE SEQUENCE [LARGE SCALE GENOMIC DNA]</scope>
    <source>
        <strain evidence="3">SgZ-7</strain>
    </source>
</reference>
<feature type="transmembrane region" description="Helical" evidence="1">
    <location>
        <begin position="76"/>
        <end position="93"/>
    </location>
</feature>
<organism evidence="3 4">
    <name type="scientific">Neobacillus thermocopriae</name>
    <dbReference type="NCBI Taxonomy" id="1215031"/>
    <lineage>
        <taxon>Bacteria</taxon>
        <taxon>Bacillati</taxon>
        <taxon>Bacillota</taxon>
        <taxon>Bacilli</taxon>
        <taxon>Bacillales</taxon>
        <taxon>Bacillaceae</taxon>
        <taxon>Neobacillus</taxon>
    </lineage>
</organism>
<dbReference type="PANTHER" id="PTHR36834:SF1">
    <property type="entry name" value="INTEGRAL MEMBRANE PROTEIN"/>
    <property type="match status" value="1"/>
</dbReference>
<feature type="transmembrane region" description="Helical" evidence="1">
    <location>
        <begin position="131"/>
        <end position="147"/>
    </location>
</feature>
<evidence type="ECO:0000259" key="2">
    <source>
        <dbReference type="Pfam" id="PF04892"/>
    </source>
</evidence>
<keyword evidence="1" id="KW-0812">Transmembrane</keyword>
<feature type="transmembrane region" description="Helical" evidence="1">
    <location>
        <begin position="7"/>
        <end position="29"/>
    </location>
</feature>
<dbReference type="InterPro" id="IPR006976">
    <property type="entry name" value="VanZ-like"/>
</dbReference>
<dbReference type="PANTHER" id="PTHR36834">
    <property type="entry name" value="MEMBRANE PROTEIN-RELATED"/>
    <property type="match status" value="1"/>
</dbReference>
<proteinExistence type="predicted"/>
<dbReference type="RefSeq" id="WP_163250342.1">
    <property type="nucleotide sequence ID" value="NZ_JAAIUV010000003.1"/>
</dbReference>
<dbReference type="EMBL" id="JAAIUV010000003">
    <property type="protein sequence ID" value="NEX77785.1"/>
    <property type="molecule type" value="Genomic_DNA"/>
</dbReference>
<accession>A0A6B3TLF5</accession>
<dbReference type="InterPro" id="IPR053150">
    <property type="entry name" value="Teicoplanin_resist-assoc"/>
</dbReference>
<gene>
    <name evidence="3" type="ORF">G4Z05_02640</name>
</gene>
<keyword evidence="1" id="KW-1133">Transmembrane helix</keyword>
<comment type="caution">
    <text evidence="3">The sequence shown here is derived from an EMBL/GenBank/DDBJ whole genome shotgun (WGS) entry which is preliminary data.</text>
</comment>
<sequence>MKILRKLFWFIILCVYLAVLTKLVLFKYIPISQIIYHLDFTYNEYHWRSNNFVPFKTIYFYLFLADINLNIRIENLAGNVIGFAPFGFILPMMAQRFQKLGKVVMATFCLSLSFEVLQLLFELGSFDVDDLILNTFGGMLGYILFKMKQPKTKRHKKRYKKTKLVS</sequence>
<protein>
    <submittedName>
        <fullName evidence="3">VanZ family protein</fullName>
    </submittedName>
</protein>
<feature type="transmembrane region" description="Helical" evidence="1">
    <location>
        <begin position="100"/>
        <end position="119"/>
    </location>
</feature>